<name>A0A8J2J270_FUSEQ</name>
<evidence type="ECO:0000259" key="1">
    <source>
        <dbReference type="Pfam" id="PF01636"/>
    </source>
</evidence>
<dbReference type="InterPro" id="IPR051678">
    <property type="entry name" value="AGP_Transferase"/>
</dbReference>
<comment type="caution">
    <text evidence="2">The sequence shown here is derived from an EMBL/GenBank/DDBJ whole genome shotgun (WGS) entry which is preliminary data.</text>
</comment>
<sequence length="446" mass="49785">MTSPNTGAMDQFQAADALLKYVYSGVLGPTKGMAVDYAVMRTTDTTFAFSVALEPLDDLPDCLDKYQIEVDRRSGKLSTPKKIEITDDEMRLAISAATGKTVASSRRFTDGGFSISYRVTVEENADISFIVQLRFHGNVASMDALMKFVQDNNKPGVVPMPAVYPIPGEAEHQQATGLGRQIAQFIPGVMAESVYPEMPHSDKLELVRKMALAWQGCWDLPLPSPPQIGELIAADNNGTIAITIGPDRHYSLGGPYTSVRAWLKARIQHAVDSLGRASGIDDYKEEYMPRIKAFVDTRLDHIPETVEQCPIVALHSDMGLHNVIVSAEDHKQINAIIDWELCSSAPFVAADYCMEMLFRQGAPNGFGAEYPQADELRSAFWDAIPKWKAHWESQGVKDFMEWYRFGLFLQPHYADKKLSKDEKKEFWAENIRIVEGMLKKHGARES</sequence>
<evidence type="ECO:0000313" key="2">
    <source>
        <dbReference type="EMBL" id="CAG7565217.1"/>
    </source>
</evidence>
<feature type="domain" description="Aminoglycoside phosphotransferase" evidence="1">
    <location>
        <begin position="113"/>
        <end position="373"/>
    </location>
</feature>
<dbReference type="PANTHER" id="PTHR21310">
    <property type="entry name" value="AMINOGLYCOSIDE PHOSPHOTRANSFERASE-RELATED-RELATED"/>
    <property type="match status" value="1"/>
</dbReference>
<dbReference type="PANTHER" id="PTHR21310:SF15">
    <property type="entry name" value="AMINOGLYCOSIDE PHOSPHOTRANSFERASE DOMAIN-CONTAINING PROTEIN"/>
    <property type="match status" value="1"/>
</dbReference>
<organism evidence="2 3">
    <name type="scientific">Fusarium equiseti</name>
    <name type="common">Fusarium scirpi</name>
    <dbReference type="NCBI Taxonomy" id="61235"/>
    <lineage>
        <taxon>Eukaryota</taxon>
        <taxon>Fungi</taxon>
        <taxon>Dikarya</taxon>
        <taxon>Ascomycota</taxon>
        <taxon>Pezizomycotina</taxon>
        <taxon>Sordariomycetes</taxon>
        <taxon>Hypocreomycetidae</taxon>
        <taxon>Hypocreales</taxon>
        <taxon>Nectriaceae</taxon>
        <taxon>Fusarium</taxon>
        <taxon>Fusarium incarnatum-equiseti species complex</taxon>
    </lineage>
</organism>
<reference evidence="2" key="1">
    <citation type="submission" date="2021-05" db="EMBL/GenBank/DDBJ databases">
        <authorList>
            <person name="Khan N."/>
        </authorList>
    </citation>
    <scope>NUCLEOTIDE SEQUENCE</scope>
</reference>
<dbReference type="Proteomes" id="UP000693738">
    <property type="component" value="Unassembled WGS sequence"/>
</dbReference>
<gene>
    <name evidence="2" type="ORF">FEQUK3_LOCUS10933</name>
</gene>
<evidence type="ECO:0000313" key="3">
    <source>
        <dbReference type="Proteomes" id="UP000693738"/>
    </source>
</evidence>
<accession>A0A8J2J270</accession>
<dbReference type="Pfam" id="PF01636">
    <property type="entry name" value="APH"/>
    <property type="match status" value="1"/>
</dbReference>
<proteinExistence type="predicted"/>
<protein>
    <recommendedName>
        <fullName evidence="1">Aminoglycoside phosphotransferase domain-containing protein</fullName>
    </recommendedName>
</protein>
<dbReference type="EMBL" id="CAJSTJ010000176">
    <property type="protein sequence ID" value="CAG7565217.1"/>
    <property type="molecule type" value="Genomic_DNA"/>
</dbReference>
<dbReference type="InterPro" id="IPR002575">
    <property type="entry name" value="Aminoglycoside_PTrfase"/>
</dbReference>
<dbReference type="AlphaFoldDB" id="A0A8J2J270"/>